<dbReference type="InterPro" id="IPR005119">
    <property type="entry name" value="LysR_subst-bd"/>
</dbReference>
<comment type="caution">
    <text evidence="7">The sequence shown here is derived from an EMBL/GenBank/DDBJ whole genome shotgun (WGS) entry which is preliminary data.</text>
</comment>
<dbReference type="PANTHER" id="PTHR30293:SF2">
    <property type="entry name" value="TRANSCRIPTIONAL ACTIVATOR PROTEIN NHAR"/>
    <property type="match status" value="1"/>
</dbReference>
<evidence type="ECO:0000256" key="1">
    <source>
        <dbReference type="ARBA" id="ARBA00009437"/>
    </source>
</evidence>
<feature type="domain" description="HTH lysR-type" evidence="6">
    <location>
        <begin position="6"/>
        <end position="63"/>
    </location>
</feature>
<reference evidence="7 8" key="1">
    <citation type="submission" date="2019-12" db="EMBL/GenBank/DDBJ databases">
        <title>Novel species isolated from a subtropical stream in China.</title>
        <authorList>
            <person name="Lu H."/>
        </authorList>
    </citation>
    <scope>NUCLEOTIDE SEQUENCE [LARGE SCALE GENOMIC DNA]</scope>
    <source>
        <strain evidence="7 8">DS3</strain>
    </source>
</reference>
<dbReference type="GO" id="GO:0003700">
    <property type="term" value="F:DNA-binding transcription factor activity"/>
    <property type="evidence" value="ECO:0007669"/>
    <property type="project" value="InterPro"/>
</dbReference>
<dbReference type="GO" id="GO:0003677">
    <property type="term" value="F:DNA binding"/>
    <property type="evidence" value="ECO:0007669"/>
    <property type="project" value="UniProtKB-KW"/>
</dbReference>
<accession>A0A6N9HJS7</accession>
<evidence type="ECO:0000256" key="2">
    <source>
        <dbReference type="ARBA" id="ARBA00023015"/>
    </source>
</evidence>
<evidence type="ECO:0000256" key="4">
    <source>
        <dbReference type="ARBA" id="ARBA00023159"/>
    </source>
</evidence>
<name>A0A6N9HJS7_9BURK</name>
<dbReference type="AlphaFoldDB" id="A0A6N9HJS7"/>
<dbReference type="SUPFAM" id="SSF46785">
    <property type="entry name" value="Winged helix' DNA-binding domain"/>
    <property type="match status" value="1"/>
</dbReference>
<comment type="similarity">
    <text evidence="1">Belongs to the LysR transcriptional regulatory family.</text>
</comment>
<dbReference type="PROSITE" id="PS50931">
    <property type="entry name" value="HTH_LYSR"/>
    <property type="match status" value="1"/>
</dbReference>
<proteinExistence type="inferred from homology"/>
<keyword evidence="5" id="KW-0804">Transcription</keyword>
<evidence type="ECO:0000256" key="5">
    <source>
        <dbReference type="ARBA" id="ARBA00023163"/>
    </source>
</evidence>
<keyword evidence="2" id="KW-0805">Transcription regulation</keyword>
<keyword evidence="8" id="KW-1185">Reference proteome</keyword>
<dbReference type="RefSeq" id="WP_161026463.1">
    <property type="nucleotide sequence ID" value="NZ_WWCJ01000010.1"/>
</dbReference>
<evidence type="ECO:0000313" key="8">
    <source>
        <dbReference type="Proteomes" id="UP000448575"/>
    </source>
</evidence>
<gene>
    <name evidence="7" type="ORF">GTP41_15430</name>
</gene>
<evidence type="ECO:0000313" key="7">
    <source>
        <dbReference type="EMBL" id="MYN03487.1"/>
    </source>
</evidence>
<keyword evidence="4" id="KW-0010">Activator</keyword>
<keyword evidence="3" id="KW-0238">DNA-binding</keyword>
<dbReference type="InterPro" id="IPR036390">
    <property type="entry name" value="WH_DNA-bd_sf"/>
</dbReference>
<dbReference type="InterPro" id="IPR000847">
    <property type="entry name" value="LysR_HTH_N"/>
</dbReference>
<dbReference type="Gene3D" id="3.40.190.290">
    <property type="match status" value="1"/>
</dbReference>
<dbReference type="SUPFAM" id="SSF53850">
    <property type="entry name" value="Periplasmic binding protein-like II"/>
    <property type="match status" value="1"/>
</dbReference>
<dbReference type="Pfam" id="PF03466">
    <property type="entry name" value="LysR_substrate"/>
    <property type="match status" value="1"/>
</dbReference>
<dbReference type="Proteomes" id="UP000448575">
    <property type="component" value="Unassembled WGS sequence"/>
</dbReference>
<dbReference type="Gene3D" id="1.10.10.10">
    <property type="entry name" value="Winged helix-like DNA-binding domain superfamily/Winged helix DNA-binding domain"/>
    <property type="match status" value="1"/>
</dbReference>
<dbReference type="GO" id="GO:2000142">
    <property type="term" value="P:regulation of DNA-templated transcription initiation"/>
    <property type="evidence" value="ECO:0007669"/>
    <property type="project" value="TreeGrafter"/>
</dbReference>
<evidence type="ECO:0000256" key="3">
    <source>
        <dbReference type="ARBA" id="ARBA00023125"/>
    </source>
</evidence>
<dbReference type="Pfam" id="PF00126">
    <property type="entry name" value="HTH_1"/>
    <property type="match status" value="1"/>
</dbReference>
<protein>
    <submittedName>
        <fullName evidence="7">LysR family transcriptional regulator</fullName>
    </submittedName>
</protein>
<dbReference type="InterPro" id="IPR036388">
    <property type="entry name" value="WH-like_DNA-bd_sf"/>
</dbReference>
<dbReference type="PANTHER" id="PTHR30293">
    <property type="entry name" value="TRANSCRIPTIONAL REGULATORY PROTEIN NAC-RELATED"/>
    <property type="match status" value="1"/>
</dbReference>
<evidence type="ECO:0000259" key="6">
    <source>
        <dbReference type="PROSITE" id="PS50931"/>
    </source>
</evidence>
<organism evidence="7 8">
    <name type="scientific">Pseudoduganella guangdongensis</name>
    <dbReference type="NCBI Taxonomy" id="2692179"/>
    <lineage>
        <taxon>Bacteria</taxon>
        <taxon>Pseudomonadati</taxon>
        <taxon>Pseudomonadota</taxon>
        <taxon>Betaproteobacteria</taxon>
        <taxon>Burkholderiales</taxon>
        <taxon>Oxalobacteraceae</taxon>
        <taxon>Telluria group</taxon>
        <taxon>Pseudoduganella</taxon>
    </lineage>
</organism>
<sequence length="309" mass="33923">MKTSGLNFRHLYFFRTVAAEGSVTRAAERLGLAIQTVSTQIASLEQHIGKSLLTQQGRRLVPTEAGRVALTYAEQIFQLGDRLQEALQEVDAGKVRLAVGISDSMPKLIGAHYLQAALPPDTPVRLVCTEGEFDALLAELALHKLDVVLTDRPVRGNASLRVFSHLLGESEMQLFGVRALARQYGKDFPAGLHGAPLLLPTRNTALRGRIDAWLLEHGVRPDVVGEFEDSAMLNTFGRSGMGMFFAPAALADDMLEQFSALPVGPAPELREQFYAISSERRISHPVVELMLRDFPKEISKNIRKGSRVG</sequence>
<dbReference type="EMBL" id="WWCJ01000010">
    <property type="protein sequence ID" value="MYN03487.1"/>
    <property type="molecule type" value="Genomic_DNA"/>
</dbReference>